<evidence type="ECO:0000313" key="2">
    <source>
        <dbReference type="Proteomes" id="UP001163321"/>
    </source>
</evidence>
<evidence type="ECO:0000313" key="1">
    <source>
        <dbReference type="EMBL" id="KAI9907876.1"/>
    </source>
</evidence>
<keyword evidence="2" id="KW-1185">Reference proteome</keyword>
<sequence length="311" mass="35076">MLMAKTMSEHISRKGAMNDETSTGSNTVRKKMSGDGTVSKGMETKSVEAEGNTSSLPLKKKVNGKKEALSIKQRLANAELLALMNKMDDVNTPKVLGKKSKKIQNQERATTLSGKRIEMQTSVPSETDVPQSDRIVRDLSIGLNSSGMTTDYESSEIFMHQMAAYERTAYNSSPEPCPLPPDWPEIQDHLVPGQKATDRPDLKTREFRAKLQELKGDVLEAGVFGGAVNLHTCKKKEVPQVVMSPNCDHIKRDYPLCEKREQFLTYKRIFLLYKRKKKLLCYLVRQECDPSKSLTSRRRFIPPVVNLKVRD</sequence>
<protein>
    <submittedName>
        <fullName evidence="1">Uncharacterized protein</fullName>
    </submittedName>
</protein>
<organism evidence="1 2">
    <name type="scientific">Peronosclerospora sorghi</name>
    <dbReference type="NCBI Taxonomy" id="230839"/>
    <lineage>
        <taxon>Eukaryota</taxon>
        <taxon>Sar</taxon>
        <taxon>Stramenopiles</taxon>
        <taxon>Oomycota</taxon>
        <taxon>Peronosporomycetes</taxon>
        <taxon>Peronosporales</taxon>
        <taxon>Peronosporaceae</taxon>
        <taxon>Peronosclerospora</taxon>
    </lineage>
</organism>
<proteinExistence type="predicted"/>
<dbReference type="EMBL" id="CM047587">
    <property type="protein sequence ID" value="KAI9907876.1"/>
    <property type="molecule type" value="Genomic_DNA"/>
</dbReference>
<gene>
    <name evidence="1" type="ORF">PsorP6_004493</name>
</gene>
<comment type="caution">
    <text evidence="1">The sequence shown here is derived from an EMBL/GenBank/DDBJ whole genome shotgun (WGS) entry which is preliminary data.</text>
</comment>
<reference evidence="1 2" key="1">
    <citation type="journal article" date="2022" name="bioRxiv">
        <title>The genome of the oomycete Peronosclerospora sorghi, a cosmopolitan pathogen of maize and sorghum, is inflated with dispersed pseudogenes.</title>
        <authorList>
            <person name="Fletcher K."/>
            <person name="Martin F."/>
            <person name="Isakeit T."/>
            <person name="Cavanaugh K."/>
            <person name="Magill C."/>
            <person name="Michelmore R."/>
        </authorList>
    </citation>
    <scope>NUCLEOTIDE SEQUENCE [LARGE SCALE GENOMIC DNA]</scope>
    <source>
        <strain evidence="1">P6</strain>
    </source>
</reference>
<accession>A0ACC0VQ34</accession>
<dbReference type="Proteomes" id="UP001163321">
    <property type="component" value="Chromosome 8"/>
</dbReference>
<name>A0ACC0VQ34_9STRA</name>